<reference evidence="5" key="1">
    <citation type="submission" date="2017-11" db="EMBL/GenBank/DDBJ databases">
        <authorList>
            <person name="Kuznetsova I."/>
            <person name="Sazanova A."/>
            <person name="Chirak E."/>
            <person name="Safronova V."/>
            <person name="Willems A."/>
        </authorList>
    </citation>
    <scope>NUCLEOTIDE SEQUENCE [LARGE SCALE GENOMIC DNA]</scope>
    <source>
        <strain evidence="5">STM 196</strain>
    </source>
</reference>
<proteinExistence type="predicted"/>
<gene>
    <name evidence="4" type="ORF">CU102_28465</name>
</gene>
<keyword evidence="5" id="KW-1185">Reference proteome</keyword>
<keyword evidence="3" id="KW-0472">Membrane</keyword>
<keyword evidence="3" id="KW-1133">Transmembrane helix</keyword>
<dbReference type="AlphaFoldDB" id="A0A2P7AJR4"/>
<dbReference type="EMBL" id="PGGO01000087">
    <property type="protein sequence ID" value="PSH54422.1"/>
    <property type="molecule type" value="Genomic_DNA"/>
</dbReference>
<keyword evidence="3" id="KW-0812">Transmembrane</keyword>
<evidence type="ECO:0000256" key="1">
    <source>
        <dbReference type="SAM" id="Coils"/>
    </source>
</evidence>
<keyword evidence="1" id="KW-0175">Coiled coil</keyword>
<feature type="coiled-coil region" evidence="1">
    <location>
        <begin position="46"/>
        <end position="84"/>
    </location>
</feature>
<comment type="caution">
    <text evidence="4">The sequence shown here is derived from an EMBL/GenBank/DDBJ whole genome shotgun (WGS) entry which is preliminary data.</text>
</comment>
<evidence type="ECO:0000256" key="3">
    <source>
        <dbReference type="SAM" id="Phobius"/>
    </source>
</evidence>
<evidence type="ECO:0000313" key="4">
    <source>
        <dbReference type="EMBL" id="PSH54422.1"/>
    </source>
</evidence>
<dbReference type="OrthoDB" id="7826912at2"/>
<dbReference type="RefSeq" id="WP_106714375.1">
    <property type="nucleotide sequence ID" value="NZ_PGGO01000087.1"/>
</dbReference>
<evidence type="ECO:0000313" key="5">
    <source>
        <dbReference type="Proteomes" id="UP000241444"/>
    </source>
</evidence>
<protein>
    <submittedName>
        <fullName evidence="4">Uncharacterized protein</fullName>
    </submittedName>
</protein>
<feature type="region of interest" description="Disordered" evidence="2">
    <location>
        <begin position="173"/>
        <end position="195"/>
    </location>
</feature>
<feature type="compositionally biased region" description="Basic and acidic residues" evidence="2">
    <location>
        <begin position="174"/>
        <end position="195"/>
    </location>
</feature>
<feature type="transmembrane region" description="Helical" evidence="3">
    <location>
        <begin position="6"/>
        <end position="27"/>
    </location>
</feature>
<sequence>MIQSVLYFAFGFLSAVLLALLVAPPIWRRATLLTRKRVEAETPLTLNEIQAQRDGLRAEHAIAERKLELTLENVSEKAARQLAELSEKDRLARNLAGDLAARDATVAELRSALADRDKELEKAAKVIVGHERSLEQRSSELELLHRRMASLAMNADSLQIEAAAQSTRIENLADDLREARQDKRDSDERKRKAETDLKAIQHALEQEVKRSAELEKRANALLRQLSDSEARLSRREKEIERINERLRKVLADGRRQGSSVLEPPRGKEALVQTQETLRLREEMNTLASQVVAMVARLEGPSSAVDELLAKAGSETSPVYDENGEVIVSLADRIRALQVAASDAGKAAEPR</sequence>
<dbReference type="Proteomes" id="UP000241444">
    <property type="component" value="Unassembled WGS sequence"/>
</dbReference>
<organism evidence="4 5">
    <name type="scientific">Phyllobacterium brassicacearum</name>
    <dbReference type="NCBI Taxonomy" id="314235"/>
    <lineage>
        <taxon>Bacteria</taxon>
        <taxon>Pseudomonadati</taxon>
        <taxon>Pseudomonadota</taxon>
        <taxon>Alphaproteobacteria</taxon>
        <taxon>Hyphomicrobiales</taxon>
        <taxon>Phyllobacteriaceae</taxon>
        <taxon>Phyllobacterium</taxon>
    </lineage>
</organism>
<accession>A0A2P7AJR4</accession>
<name>A0A2P7AJR4_9HYPH</name>
<evidence type="ECO:0000256" key="2">
    <source>
        <dbReference type="SAM" id="MobiDB-lite"/>
    </source>
</evidence>